<dbReference type="Proteomes" id="UP000607653">
    <property type="component" value="Unassembled WGS sequence"/>
</dbReference>
<proteinExistence type="predicted"/>
<evidence type="ECO:0000313" key="3">
    <source>
        <dbReference type="EMBL" id="DAD22818.1"/>
    </source>
</evidence>
<dbReference type="EMBL" id="DUZY01000001">
    <property type="protein sequence ID" value="DAD22818.1"/>
    <property type="molecule type" value="Genomic_DNA"/>
</dbReference>
<dbReference type="PROSITE" id="PS51375">
    <property type="entry name" value="PPR"/>
    <property type="match status" value="1"/>
</dbReference>
<reference evidence="3 4" key="1">
    <citation type="journal article" date="2020" name="Mol. Biol. Evol.">
        <title>Distinct Expression and Methylation Patterns for Genes with Different Fates following a Single Whole-Genome Duplication in Flowering Plants.</title>
        <authorList>
            <person name="Shi T."/>
            <person name="Rahmani R.S."/>
            <person name="Gugger P.F."/>
            <person name="Wang M."/>
            <person name="Li H."/>
            <person name="Zhang Y."/>
            <person name="Li Z."/>
            <person name="Wang Q."/>
            <person name="Van de Peer Y."/>
            <person name="Marchal K."/>
            <person name="Chen J."/>
        </authorList>
    </citation>
    <scope>NUCLEOTIDE SEQUENCE [LARGE SCALE GENOMIC DNA]</scope>
    <source>
        <tissue evidence="3">Leaf</tissue>
    </source>
</reference>
<dbReference type="GO" id="GO:0005737">
    <property type="term" value="C:cytoplasm"/>
    <property type="evidence" value="ECO:0007669"/>
    <property type="project" value="UniProtKB-ARBA"/>
</dbReference>
<dbReference type="GO" id="GO:0003723">
    <property type="term" value="F:RNA binding"/>
    <property type="evidence" value="ECO:0007669"/>
    <property type="project" value="InterPro"/>
</dbReference>
<dbReference type="PANTHER" id="PTHR47926">
    <property type="entry name" value="PENTATRICOPEPTIDE REPEAT-CONTAINING PROTEIN"/>
    <property type="match status" value="1"/>
</dbReference>
<feature type="repeat" description="PPR" evidence="2">
    <location>
        <begin position="200"/>
        <end position="234"/>
    </location>
</feature>
<sequence>MNRFALLRRPTTKLLPIFQPRIHHHFHHKPQRTNSILKASSEANSISKKALLHPRQLCRKGVSSMGSYLLLHLLKQCTKKSCGREGRATHAITINLGFGRVIFLQTALINMYSMMGHLNDAHRMFDEIPYRNPNKVLKLFRQMQLENVEPNQVTVTVALSACADLGALDLCLNNAIINMYAKCGDVGTTRILFDSVRPKDVTTWTSMIVGHAVHEQAEEALRLFEEMNRSKSKRKMRNKNDGEHWSDLILPNEVTFIGVLMACSHKGLVEEEWQHLESMSKKYGLKPRISHYGCMVDLLCRAGLLKDAYDFIVNMPIQANAVVWCTLLGACSLHGDTELGLSVRQRLFELDPSHVGDDVALSNTYAAAGLWDDKIPGCSSIETTTGVHEFVTADRSHHMKREIYEVLEGMIKNLKASDYNPDTQNIRLNELEG</sequence>
<dbReference type="AlphaFoldDB" id="A0A822XZK7"/>
<dbReference type="InterPro" id="IPR002885">
    <property type="entry name" value="PPR_rpt"/>
</dbReference>
<organism evidence="3 4">
    <name type="scientific">Nelumbo nucifera</name>
    <name type="common">Sacred lotus</name>
    <dbReference type="NCBI Taxonomy" id="4432"/>
    <lineage>
        <taxon>Eukaryota</taxon>
        <taxon>Viridiplantae</taxon>
        <taxon>Streptophyta</taxon>
        <taxon>Embryophyta</taxon>
        <taxon>Tracheophyta</taxon>
        <taxon>Spermatophyta</taxon>
        <taxon>Magnoliopsida</taxon>
        <taxon>Proteales</taxon>
        <taxon>Nelumbonaceae</taxon>
        <taxon>Nelumbo</taxon>
    </lineage>
</organism>
<evidence type="ECO:0000256" key="2">
    <source>
        <dbReference type="PROSITE-ProRule" id="PRU00708"/>
    </source>
</evidence>
<comment type="caution">
    <text evidence="3">The sequence shown here is derived from an EMBL/GenBank/DDBJ whole genome shotgun (WGS) entry which is preliminary data.</text>
</comment>
<dbReference type="InterPro" id="IPR046960">
    <property type="entry name" value="PPR_At4g14850-like_plant"/>
</dbReference>
<name>A0A822XZK7_NELNU</name>
<keyword evidence="1" id="KW-0677">Repeat</keyword>
<evidence type="ECO:0008006" key="5">
    <source>
        <dbReference type="Google" id="ProtNLM"/>
    </source>
</evidence>
<evidence type="ECO:0000313" key="4">
    <source>
        <dbReference type="Proteomes" id="UP000607653"/>
    </source>
</evidence>
<gene>
    <name evidence="3" type="ORF">HUJ06_024281</name>
</gene>
<dbReference type="PANTHER" id="PTHR47926:SF347">
    <property type="entry name" value="PENTATRICOPEPTIDE REPEAT-CONTAINING PROTEIN"/>
    <property type="match status" value="1"/>
</dbReference>
<protein>
    <recommendedName>
        <fullName evidence="5">Pentatricopeptide repeat-containing protein At1g74400</fullName>
    </recommendedName>
</protein>
<dbReference type="FunFam" id="1.25.40.10:FF:000277">
    <property type="entry name" value="Pentatricopeptide repeat-containing protein, mitochondrial"/>
    <property type="match status" value="1"/>
</dbReference>
<evidence type="ECO:0000256" key="1">
    <source>
        <dbReference type="ARBA" id="ARBA00022737"/>
    </source>
</evidence>
<accession>A0A822XZK7</accession>
<dbReference type="Gene3D" id="1.25.40.10">
    <property type="entry name" value="Tetratricopeptide repeat domain"/>
    <property type="match status" value="3"/>
</dbReference>
<dbReference type="GO" id="GO:0016556">
    <property type="term" value="P:mRNA modification"/>
    <property type="evidence" value="ECO:0007669"/>
    <property type="project" value="UniProtKB-ARBA"/>
</dbReference>
<dbReference type="NCBIfam" id="TIGR00756">
    <property type="entry name" value="PPR"/>
    <property type="match status" value="1"/>
</dbReference>
<keyword evidence="4" id="KW-1185">Reference proteome</keyword>
<dbReference type="InterPro" id="IPR011990">
    <property type="entry name" value="TPR-like_helical_dom_sf"/>
</dbReference>
<dbReference type="Pfam" id="PF01535">
    <property type="entry name" value="PPR"/>
    <property type="match status" value="3"/>
</dbReference>